<dbReference type="EMBL" id="FLQY01000006">
    <property type="protein sequence ID" value="SBT03315.1"/>
    <property type="molecule type" value="Genomic_DNA"/>
</dbReference>
<gene>
    <name evidence="2" type="ORF">PROAA_1030007</name>
</gene>
<organism evidence="2 3">
    <name type="scientific">Candidatus Propionivibrio aalborgensis</name>
    <dbReference type="NCBI Taxonomy" id="1860101"/>
    <lineage>
        <taxon>Bacteria</taxon>
        <taxon>Pseudomonadati</taxon>
        <taxon>Pseudomonadota</taxon>
        <taxon>Betaproteobacteria</taxon>
        <taxon>Rhodocyclales</taxon>
        <taxon>Rhodocyclaceae</taxon>
        <taxon>Propionivibrio</taxon>
    </lineage>
</organism>
<reference evidence="2 3" key="1">
    <citation type="submission" date="2016-06" db="EMBL/GenBank/DDBJ databases">
        <authorList>
            <person name="Kjaerup R.B."/>
            <person name="Dalgaard T.S."/>
            <person name="Juul-Madsen H.R."/>
        </authorList>
    </citation>
    <scope>NUCLEOTIDE SEQUENCE [LARGE SCALE GENOMIC DNA]</scope>
    <source>
        <strain evidence="2">2</strain>
    </source>
</reference>
<sequence>MILIIHAHPYPQRSRAGRAFLEAVRDLRPAGETLPLGGDHRRGGGVASALS</sequence>
<evidence type="ECO:0000313" key="2">
    <source>
        <dbReference type="EMBL" id="SBT03315.1"/>
    </source>
</evidence>
<feature type="region of interest" description="Disordered" evidence="1">
    <location>
        <begin position="30"/>
        <end position="51"/>
    </location>
</feature>
<evidence type="ECO:0000256" key="1">
    <source>
        <dbReference type="SAM" id="MobiDB-lite"/>
    </source>
</evidence>
<evidence type="ECO:0008006" key="4">
    <source>
        <dbReference type="Google" id="ProtNLM"/>
    </source>
</evidence>
<dbReference type="Proteomes" id="UP000199600">
    <property type="component" value="Unassembled WGS sequence"/>
</dbReference>
<evidence type="ECO:0000313" key="3">
    <source>
        <dbReference type="Proteomes" id="UP000199600"/>
    </source>
</evidence>
<proteinExistence type="predicted"/>
<name>A0A1A8XDP2_9RHOO</name>
<accession>A0A1A8XDP2</accession>
<protein>
    <recommendedName>
        <fullName evidence="4">Flavodoxin-like fold domain-containing protein</fullName>
    </recommendedName>
</protein>
<keyword evidence="3" id="KW-1185">Reference proteome</keyword>
<dbReference type="AlphaFoldDB" id="A0A1A8XDP2"/>